<dbReference type="RefSeq" id="XP_022309624.1">
    <property type="nucleotide sequence ID" value="XM_022453916.1"/>
</dbReference>
<dbReference type="AlphaFoldDB" id="A0A8B8C3G2"/>
<name>A0A8B8C3G2_CRAVI</name>
<evidence type="ECO:0000313" key="4">
    <source>
        <dbReference type="RefSeq" id="XP_022309624.1"/>
    </source>
</evidence>
<dbReference type="GeneID" id="111115254"/>
<dbReference type="OrthoDB" id="6156466at2759"/>
<protein>
    <submittedName>
        <fullName evidence="4">Multiple epidermal growth factor-like domains protein 11</fullName>
    </submittedName>
</protein>
<evidence type="ECO:0000313" key="3">
    <source>
        <dbReference type="Proteomes" id="UP000694844"/>
    </source>
</evidence>
<reference evidence="4" key="1">
    <citation type="submission" date="2025-08" db="UniProtKB">
        <authorList>
            <consortium name="RefSeq"/>
        </authorList>
    </citation>
    <scope>IDENTIFICATION</scope>
    <source>
        <tissue evidence="4">Whole sample</tissue>
    </source>
</reference>
<accession>A0A8B8C3G2</accession>
<keyword evidence="3" id="KW-1185">Reference proteome</keyword>
<evidence type="ECO:0000256" key="1">
    <source>
        <dbReference type="ARBA" id="ARBA00022536"/>
    </source>
</evidence>
<dbReference type="InterPro" id="IPR008979">
    <property type="entry name" value="Galactose-bd-like_sf"/>
</dbReference>
<dbReference type="SUPFAM" id="SSF49785">
    <property type="entry name" value="Galactose-binding domain-like"/>
    <property type="match status" value="1"/>
</dbReference>
<dbReference type="KEGG" id="cvn:111115254"/>
<dbReference type="Gene3D" id="2.60.120.260">
    <property type="entry name" value="Galactose-binding domain-like"/>
    <property type="match status" value="1"/>
</dbReference>
<sequence length="353" mass="38531">MHTGILLLIFGFLTSSLAYENLALRKPAHQEYQYVGLDASLTEASNAVDGLKSDLSVWGGQCVISENDKQTATWWVNLTSILSIHHVTIYYRTGNAIWGLSNGFTLRFLGFSLYISNTTDKTQGTLCFKDSTYASNTIPAVVNVTCPTHGQYVIYYNERLPGVTYPSDYSAYAYNELCEVEVYGCPVPEFYGSTCSIPCPDGNCRYCHIETGTCQGCKPGYQGHRCELACDYGFYGQNCAFNCISTCDGCNNINGVCNSGCQSGWKGVDCSETCENGAYGKSCNSTCGHCLTNSVCNHVNGVCSTGCDAGYQGDVCKEHCDMGKYGIGCSKTCGVCDMLSYQWNLSERMCSWI</sequence>
<gene>
    <name evidence="4" type="primary">LOC111115254</name>
</gene>
<keyword evidence="2" id="KW-0732">Signal</keyword>
<feature type="chain" id="PRO_5034924199" evidence="2">
    <location>
        <begin position="19"/>
        <end position="353"/>
    </location>
</feature>
<dbReference type="PANTHER" id="PTHR24043:SF8">
    <property type="entry name" value="EGF-LIKE DOMAIN-CONTAINING PROTEIN"/>
    <property type="match status" value="1"/>
</dbReference>
<dbReference type="InterPro" id="IPR042635">
    <property type="entry name" value="MEGF10/SREC1/2-like"/>
</dbReference>
<dbReference type="Proteomes" id="UP000694844">
    <property type="component" value="Chromosome 9"/>
</dbReference>
<proteinExistence type="predicted"/>
<dbReference type="GO" id="GO:0005044">
    <property type="term" value="F:scavenger receptor activity"/>
    <property type="evidence" value="ECO:0007669"/>
    <property type="project" value="InterPro"/>
</dbReference>
<organism evidence="3 4">
    <name type="scientific">Crassostrea virginica</name>
    <name type="common">Eastern oyster</name>
    <dbReference type="NCBI Taxonomy" id="6565"/>
    <lineage>
        <taxon>Eukaryota</taxon>
        <taxon>Metazoa</taxon>
        <taxon>Spiralia</taxon>
        <taxon>Lophotrochozoa</taxon>
        <taxon>Mollusca</taxon>
        <taxon>Bivalvia</taxon>
        <taxon>Autobranchia</taxon>
        <taxon>Pteriomorphia</taxon>
        <taxon>Ostreida</taxon>
        <taxon>Ostreoidea</taxon>
        <taxon>Ostreidae</taxon>
        <taxon>Crassostrea</taxon>
    </lineage>
</organism>
<evidence type="ECO:0000256" key="2">
    <source>
        <dbReference type="SAM" id="SignalP"/>
    </source>
</evidence>
<feature type="signal peptide" evidence="2">
    <location>
        <begin position="1"/>
        <end position="18"/>
    </location>
</feature>
<dbReference type="Gene3D" id="2.170.300.10">
    <property type="entry name" value="Tie2 ligand-binding domain superfamily"/>
    <property type="match status" value="1"/>
</dbReference>
<dbReference type="PANTHER" id="PTHR24043">
    <property type="entry name" value="SCAVENGER RECEPTOR CLASS F"/>
    <property type="match status" value="1"/>
</dbReference>
<keyword evidence="1" id="KW-0245">EGF-like domain</keyword>